<dbReference type="GO" id="GO:0009060">
    <property type="term" value="P:aerobic respiration"/>
    <property type="evidence" value="ECO:0007669"/>
    <property type="project" value="TreeGrafter"/>
</dbReference>
<dbReference type="GO" id="GO:0003954">
    <property type="term" value="F:NADH dehydrogenase activity"/>
    <property type="evidence" value="ECO:0007669"/>
    <property type="project" value="TreeGrafter"/>
</dbReference>
<dbReference type="Pfam" id="PF00146">
    <property type="entry name" value="NADHdh"/>
    <property type="match status" value="1"/>
</dbReference>
<accession>A0A6J4TNJ2</accession>
<feature type="transmembrane region" description="Helical" evidence="6">
    <location>
        <begin position="129"/>
        <end position="152"/>
    </location>
</feature>
<evidence type="ECO:0000256" key="4">
    <source>
        <dbReference type="ARBA" id="ARBA00023136"/>
    </source>
</evidence>
<evidence type="ECO:0000256" key="3">
    <source>
        <dbReference type="ARBA" id="ARBA00022989"/>
    </source>
</evidence>
<dbReference type="PANTHER" id="PTHR11432:SF3">
    <property type="entry name" value="NADH-UBIQUINONE OXIDOREDUCTASE CHAIN 1"/>
    <property type="match status" value="1"/>
</dbReference>
<evidence type="ECO:0000256" key="1">
    <source>
        <dbReference type="ARBA" id="ARBA00004141"/>
    </source>
</evidence>
<name>A0A6J4TNJ2_9ACTN</name>
<dbReference type="GO" id="GO:0005886">
    <property type="term" value="C:plasma membrane"/>
    <property type="evidence" value="ECO:0007669"/>
    <property type="project" value="UniProtKB-SubCell"/>
</dbReference>
<dbReference type="PANTHER" id="PTHR11432">
    <property type="entry name" value="NADH DEHYDROGENASE SUBUNIT 1"/>
    <property type="match status" value="1"/>
</dbReference>
<organism evidence="7">
    <name type="scientific">uncultured Solirubrobacteraceae bacterium</name>
    <dbReference type="NCBI Taxonomy" id="1162706"/>
    <lineage>
        <taxon>Bacteria</taxon>
        <taxon>Bacillati</taxon>
        <taxon>Actinomycetota</taxon>
        <taxon>Thermoleophilia</taxon>
        <taxon>Solirubrobacterales</taxon>
        <taxon>Solirubrobacteraceae</taxon>
        <taxon>environmental samples</taxon>
    </lineage>
</organism>
<dbReference type="PROSITE" id="PS00667">
    <property type="entry name" value="COMPLEX1_ND1_1"/>
    <property type="match status" value="1"/>
</dbReference>
<evidence type="ECO:0000256" key="5">
    <source>
        <dbReference type="RuleBase" id="RU000471"/>
    </source>
</evidence>
<evidence type="ECO:0000256" key="6">
    <source>
        <dbReference type="SAM" id="Phobius"/>
    </source>
</evidence>
<dbReference type="AlphaFoldDB" id="A0A6J4TNJ2"/>
<comment type="similarity">
    <text evidence="5">Belongs to the complex I subunit 1 family.</text>
</comment>
<comment type="subcellular location">
    <subcellularLocation>
        <location evidence="5">Cell membrane</location>
        <topology evidence="5">Multi-pass membrane protein</topology>
    </subcellularLocation>
    <subcellularLocation>
        <location evidence="1">Membrane</location>
        <topology evidence="1">Multi-pass membrane protein</topology>
    </subcellularLocation>
</comment>
<keyword evidence="7" id="KW-0830">Ubiquinone</keyword>
<keyword evidence="5" id="KW-0520">NAD</keyword>
<gene>
    <name evidence="7" type="ORF">AVDCRST_MAG13-3955</name>
</gene>
<keyword evidence="3 6" id="KW-1133">Transmembrane helix</keyword>
<evidence type="ECO:0000313" key="7">
    <source>
        <dbReference type="EMBL" id="CAA9528534.1"/>
    </source>
</evidence>
<keyword evidence="4 6" id="KW-0472">Membrane</keyword>
<dbReference type="EC" id="1.6.5.3" evidence="7"/>
<dbReference type="Gene3D" id="3.60.20.40">
    <property type="match status" value="1"/>
</dbReference>
<dbReference type="Gene3D" id="1.10.246.130">
    <property type="match status" value="1"/>
</dbReference>
<dbReference type="SUPFAM" id="SSF56235">
    <property type="entry name" value="N-terminal nucleophile aminohydrolases (Ntn hydrolases)"/>
    <property type="match status" value="1"/>
</dbReference>
<feature type="transmembrane region" description="Helical" evidence="6">
    <location>
        <begin position="16"/>
        <end position="39"/>
    </location>
</feature>
<dbReference type="PRINTS" id="PR01210">
    <property type="entry name" value="GGTRANSPTASE"/>
</dbReference>
<feature type="transmembrane region" description="Helical" evidence="6">
    <location>
        <begin position="87"/>
        <end position="109"/>
    </location>
</feature>
<dbReference type="InterPro" id="IPR029055">
    <property type="entry name" value="Ntn_hydrolases_N"/>
</dbReference>
<dbReference type="InterPro" id="IPR043138">
    <property type="entry name" value="GGT_lsub"/>
</dbReference>
<evidence type="ECO:0000256" key="2">
    <source>
        <dbReference type="ARBA" id="ARBA00022692"/>
    </source>
</evidence>
<dbReference type="InterPro" id="IPR043137">
    <property type="entry name" value="GGT_ssub_C"/>
</dbReference>
<dbReference type="EMBL" id="CADCVO010000608">
    <property type="protein sequence ID" value="CAA9528534.1"/>
    <property type="molecule type" value="Genomic_DNA"/>
</dbReference>
<reference evidence="7" key="1">
    <citation type="submission" date="2020-02" db="EMBL/GenBank/DDBJ databases">
        <authorList>
            <person name="Meier V. D."/>
        </authorList>
    </citation>
    <scope>NUCLEOTIDE SEQUENCE</scope>
    <source>
        <strain evidence="7">AVDCRST_MAG13</strain>
    </source>
</reference>
<feature type="transmembrane region" description="Helical" evidence="6">
    <location>
        <begin position="164"/>
        <end position="185"/>
    </location>
</feature>
<protein>
    <submittedName>
        <fullName evidence="7">NADH-ubiquinone oxidoreductase chain H</fullName>
        <ecNumber evidence="7">1.6.5.3</ecNumber>
    </submittedName>
</protein>
<keyword evidence="7" id="KW-0560">Oxidoreductase</keyword>
<dbReference type="InterPro" id="IPR018086">
    <property type="entry name" value="NADH_UbQ_OxRdtase_su1_CS"/>
</dbReference>
<keyword evidence="2 5" id="KW-0812">Transmembrane</keyword>
<proteinExistence type="inferred from homology"/>
<sequence length="489" mass="50549">MGEDQLPLSSFGNEPLWITALKALFVFVLLVVMTLLCIWGERRIVARMQQRSGPNRVGPFGVGQGLADGFKLALKEDIIPAMADKPVYVLAPVLSAIPAFLAFSVIPFGPKVSIAGNETALQLTDLNVGVLWILACASFGVYGIVLAGWSSGSTYPLLGALRSAAQVISYEIALGLALVAVFLYASSLSTSEIVAAQADGGSLAPEDLASHRTLVRAPLAGRHGATGLTVQPPASQAILALMALGAVAAHGPADAPQRAHLAVEAVEAAFAHRDDVATDGAEDRLLALELALDPERAGRRGGPRGYSHTTAVATADAEGTVVSMLVTVFDDFGSAVLVPEGGFLLTNRLTGCSDDPASPNAPRAGRRPVHTLSPALVEHGDLAFAVATPGADGQVQTLLQIVQGLEDGGLDVAAALAAPRWRSQDAVLEVEDDLPAEVLEHLEARGHVLERHPAGSGRFGAAVAVGVDATAGTLFAVADTRREVHAAAC</sequence>
<dbReference type="InterPro" id="IPR001694">
    <property type="entry name" value="NADH_UbQ_OxRdtase_su1/FPO"/>
</dbReference>